<feature type="compositionally biased region" description="Low complexity" evidence="1">
    <location>
        <begin position="900"/>
        <end position="920"/>
    </location>
</feature>
<dbReference type="Proteomes" id="UP001328107">
    <property type="component" value="Unassembled WGS sequence"/>
</dbReference>
<dbReference type="SUPFAM" id="SSF82199">
    <property type="entry name" value="SET domain"/>
    <property type="match status" value="1"/>
</dbReference>
<feature type="compositionally biased region" description="Basic and acidic residues" evidence="1">
    <location>
        <begin position="877"/>
        <end position="892"/>
    </location>
</feature>
<dbReference type="InterPro" id="IPR046341">
    <property type="entry name" value="SET_dom_sf"/>
</dbReference>
<evidence type="ECO:0000313" key="3">
    <source>
        <dbReference type="EMBL" id="GMR52524.1"/>
    </source>
</evidence>
<protein>
    <recommendedName>
        <fullName evidence="2">SET domain-containing protein</fullName>
    </recommendedName>
</protein>
<dbReference type="SMART" id="SM00317">
    <property type="entry name" value="SET"/>
    <property type="match status" value="1"/>
</dbReference>
<dbReference type="Pfam" id="PF00856">
    <property type="entry name" value="SET"/>
    <property type="match status" value="1"/>
</dbReference>
<evidence type="ECO:0000259" key="2">
    <source>
        <dbReference type="PROSITE" id="PS50280"/>
    </source>
</evidence>
<feature type="compositionally biased region" description="Low complexity" evidence="1">
    <location>
        <begin position="91"/>
        <end position="102"/>
    </location>
</feature>
<name>A0AAN5CYN6_9BILA</name>
<feature type="compositionally biased region" description="Polar residues" evidence="1">
    <location>
        <begin position="942"/>
        <end position="958"/>
    </location>
</feature>
<feature type="compositionally biased region" description="Basic residues" evidence="1">
    <location>
        <begin position="790"/>
        <end position="800"/>
    </location>
</feature>
<keyword evidence="4" id="KW-1185">Reference proteome</keyword>
<sequence length="984" mass="112169">MRIMRRPTIIRRPTTYRKKQPKIRRPSWMKRKPKPYSESEDEGGLFFTEEEWAIHCAKNAQRSPNNSPPRSSGSEVEEGSEVESDAETAMSDRGGSSDSSDGLPTTARRARDHSQSSTHSHDMDTASDNGETMSDRGGTLDSSASPPTSPRDKPRSSDNDRKNDSAEDEKESRDGEGVEKEEEQSRYPIARRRQSLLVKAETASSQSSQLSQSREVSKEPSTPPDPINDVDKFNQHVVKRDSRYAMLMKACSEKKKQKKKYGLLPEDKQNEKLIDYKIDIEVRDRSSEGFKKWDNKWMDEGKATTGYSIDYLISTTLRTIGERLTLDKDREVLIKYAEYPVPSWYPIATIDNYLRSVEVQNFQERLRDLDYIEHRLCLEMGEELFRKVYPNRYLKYEDGQGDGGYIANKLALYKNRLRAIEWRWNYICARAGLPPLFIEDWTNEQEDDEALWKLEFIVKLLKSAPVKNILKEFNQLKDVKCNEVCGECAKDKRDKKDKKKVRRCCNMNCSISILDENGTAEMKDDGDGKRAFGYNMHFECTAECGCGVRCMNRRLQKGRQIKLVIFREPKKGWGIRCVSEIKKGDFVTEYAGEVTMTGRRNHYDYEMTKYKAVADNGKTYRTPLNIAAGEKGNEARFFAHSCAPNLDPKITIVERHAMFFHHISFIALRTIFPGEELTFSYFDDGEKAKESIKSMFGYCSCRSNKCQRPAPIHSNAVKSEEEDEMSGDDYADIEDDEKAGPSTRRRSTSIRDGEKKQRGGRRAMDVKKMKEEKEREERVRQLKKSIGATRKIHHEVRAKKKGEEERRKKEEERRTKDEERSDDEMSLDRSEGEGKEGADARPRHRTPESSGQSRESSVSPNRLCRRATGKCTFPVTRDGKVVTKEEELEHLHRQMARLLPSTSSSSSSFPRDSDDTSTPSMPGTRASSPSPARGQSPAPSLPSASGENASPASVTSGRWSPVSRGRSGEKDSDKELFDGGSDES</sequence>
<feature type="compositionally biased region" description="Basic residues" evidence="1">
    <location>
        <begin position="1"/>
        <end position="34"/>
    </location>
</feature>
<dbReference type="AlphaFoldDB" id="A0AAN5CYN6"/>
<feature type="domain" description="SET" evidence="2">
    <location>
        <begin position="561"/>
        <end position="682"/>
    </location>
</feature>
<feature type="compositionally biased region" description="Acidic residues" evidence="1">
    <location>
        <begin position="75"/>
        <end position="86"/>
    </location>
</feature>
<dbReference type="Gene3D" id="2.170.270.10">
    <property type="entry name" value="SET domain"/>
    <property type="match status" value="1"/>
</dbReference>
<dbReference type="EMBL" id="BTRK01000005">
    <property type="protein sequence ID" value="GMR52524.1"/>
    <property type="molecule type" value="Genomic_DNA"/>
</dbReference>
<feature type="region of interest" description="Disordered" evidence="1">
    <location>
        <begin position="713"/>
        <end position="984"/>
    </location>
</feature>
<accession>A0AAN5CYN6</accession>
<comment type="caution">
    <text evidence="3">The sequence shown here is derived from an EMBL/GenBank/DDBJ whole genome shotgun (WGS) entry which is preliminary data.</text>
</comment>
<dbReference type="GO" id="GO:0042054">
    <property type="term" value="F:histone methyltransferase activity"/>
    <property type="evidence" value="ECO:0007669"/>
    <property type="project" value="TreeGrafter"/>
</dbReference>
<evidence type="ECO:0000313" key="4">
    <source>
        <dbReference type="Proteomes" id="UP001328107"/>
    </source>
</evidence>
<dbReference type="InterPro" id="IPR051357">
    <property type="entry name" value="H3K9_HMTase_SUVAR3-9"/>
</dbReference>
<feature type="compositionally biased region" description="Low complexity" evidence="1">
    <location>
        <begin position="849"/>
        <end position="859"/>
    </location>
</feature>
<feature type="compositionally biased region" description="Acidic residues" evidence="1">
    <location>
        <begin position="720"/>
        <end position="737"/>
    </location>
</feature>
<reference evidence="4" key="1">
    <citation type="submission" date="2022-10" db="EMBL/GenBank/DDBJ databases">
        <title>Genome assembly of Pristionchus species.</title>
        <authorList>
            <person name="Yoshida K."/>
            <person name="Sommer R.J."/>
        </authorList>
    </citation>
    <scope>NUCLEOTIDE SEQUENCE [LARGE SCALE GENOMIC DNA]</scope>
    <source>
        <strain evidence="4">RS5460</strain>
    </source>
</reference>
<feature type="compositionally biased region" description="Basic and acidic residues" evidence="1">
    <location>
        <begin position="150"/>
        <end position="178"/>
    </location>
</feature>
<feature type="compositionally biased region" description="Basic and acidic residues" evidence="1">
    <location>
        <begin position="826"/>
        <end position="847"/>
    </location>
</feature>
<feature type="compositionally biased region" description="Basic and acidic residues" evidence="1">
    <location>
        <begin position="749"/>
        <end position="780"/>
    </location>
</feature>
<feature type="compositionally biased region" description="Low complexity" evidence="1">
    <location>
        <begin position="62"/>
        <end position="74"/>
    </location>
</feature>
<dbReference type="PANTHER" id="PTHR45660">
    <property type="entry name" value="HISTONE-LYSINE N-METHYLTRANSFERASE SETMAR"/>
    <property type="match status" value="1"/>
</dbReference>
<dbReference type="PROSITE" id="PS50280">
    <property type="entry name" value="SET"/>
    <property type="match status" value="1"/>
</dbReference>
<feature type="compositionally biased region" description="Low complexity" evidence="1">
    <location>
        <begin position="204"/>
        <end position="213"/>
    </location>
</feature>
<proteinExistence type="predicted"/>
<evidence type="ECO:0000256" key="1">
    <source>
        <dbReference type="SAM" id="MobiDB-lite"/>
    </source>
</evidence>
<feature type="compositionally biased region" description="Basic and acidic residues" evidence="1">
    <location>
        <begin position="966"/>
        <end position="977"/>
    </location>
</feature>
<feature type="compositionally biased region" description="Basic and acidic residues" evidence="1">
    <location>
        <begin position="801"/>
        <end position="819"/>
    </location>
</feature>
<organism evidence="3 4">
    <name type="scientific">Pristionchus mayeri</name>
    <dbReference type="NCBI Taxonomy" id="1317129"/>
    <lineage>
        <taxon>Eukaryota</taxon>
        <taxon>Metazoa</taxon>
        <taxon>Ecdysozoa</taxon>
        <taxon>Nematoda</taxon>
        <taxon>Chromadorea</taxon>
        <taxon>Rhabditida</taxon>
        <taxon>Rhabditina</taxon>
        <taxon>Diplogasteromorpha</taxon>
        <taxon>Diplogasteroidea</taxon>
        <taxon>Neodiplogasteridae</taxon>
        <taxon>Pristionchus</taxon>
    </lineage>
</organism>
<dbReference type="GO" id="GO:0003690">
    <property type="term" value="F:double-stranded DNA binding"/>
    <property type="evidence" value="ECO:0007669"/>
    <property type="project" value="TreeGrafter"/>
</dbReference>
<feature type="region of interest" description="Disordered" evidence="1">
    <location>
        <begin position="57"/>
        <end position="231"/>
    </location>
</feature>
<dbReference type="PANTHER" id="PTHR45660:SF13">
    <property type="entry name" value="HISTONE-LYSINE N-METHYLTRANSFERASE SETMAR"/>
    <property type="match status" value="1"/>
</dbReference>
<dbReference type="InterPro" id="IPR001214">
    <property type="entry name" value="SET_dom"/>
</dbReference>
<feature type="region of interest" description="Disordered" evidence="1">
    <location>
        <begin position="1"/>
        <end position="43"/>
    </location>
</feature>
<gene>
    <name evidence="3" type="ORF">PMAYCL1PPCAC_22719</name>
</gene>